<comment type="caution">
    <text evidence="1">The sequence shown here is derived from an EMBL/GenBank/DDBJ whole genome shotgun (WGS) entry which is preliminary data.</text>
</comment>
<dbReference type="EMBL" id="JBAFSM010000060">
    <property type="protein sequence ID" value="MEG3439789.1"/>
    <property type="molecule type" value="Genomic_DNA"/>
</dbReference>
<protein>
    <recommendedName>
        <fullName evidence="3">Alpha/beta hydrolase</fullName>
    </recommendedName>
</protein>
<evidence type="ECO:0000313" key="2">
    <source>
        <dbReference type="Proteomes" id="UP001328733"/>
    </source>
</evidence>
<evidence type="ECO:0008006" key="3">
    <source>
        <dbReference type="Google" id="ProtNLM"/>
    </source>
</evidence>
<dbReference type="RefSeq" id="WP_332867268.1">
    <property type="nucleotide sequence ID" value="NZ_JBAFSM010000060.1"/>
</dbReference>
<name>A0AAW9QX20_9CHRO</name>
<dbReference type="SUPFAM" id="SSF53474">
    <property type="entry name" value="alpha/beta-Hydrolases"/>
    <property type="match status" value="1"/>
</dbReference>
<evidence type="ECO:0000313" key="1">
    <source>
        <dbReference type="EMBL" id="MEG3439789.1"/>
    </source>
</evidence>
<organism evidence="1 2">
    <name type="scientific">Pannus brasiliensis CCIBt3594</name>
    <dbReference type="NCBI Taxonomy" id="1427578"/>
    <lineage>
        <taxon>Bacteria</taxon>
        <taxon>Bacillati</taxon>
        <taxon>Cyanobacteriota</taxon>
        <taxon>Cyanophyceae</taxon>
        <taxon>Oscillatoriophycideae</taxon>
        <taxon>Chroococcales</taxon>
        <taxon>Microcystaceae</taxon>
        <taxon>Pannus</taxon>
    </lineage>
</organism>
<dbReference type="Proteomes" id="UP001328733">
    <property type="component" value="Unassembled WGS sequence"/>
</dbReference>
<dbReference type="Gene3D" id="3.40.50.1820">
    <property type="entry name" value="alpha/beta hydrolase"/>
    <property type="match status" value="1"/>
</dbReference>
<dbReference type="InterPro" id="IPR029058">
    <property type="entry name" value="AB_hydrolase_fold"/>
</dbReference>
<keyword evidence="2" id="KW-1185">Reference proteome</keyword>
<sequence>MDSISDFPYFEVQFTKEAKVYDPEEPQKLFDFLDRQEVTDLFVISHGWNNNIQEARELYQRLFTSMRETIDQGIVPGIETRKFAILAVFWPSKKFTERELIAGGAAGLEDTMVSEVRERVTTLQELLADPEASDRFERLKALVPKLEDSPSARKEFVDSLRKILDRGETDDEDASTDFFELDSEEVMDRLQHPLASPAANDGEEEGGVAEIGDFTPESGGAAGFLNFSGFTAAAGNLLNFATYYEMKQRAGNVGRKGLNPLLREIRQKYPAIKQHLVGHSFGGRLVTATVLGTEDFAPAETLSLLQAAFSHYGFAKDFEPNKNGFFRKVVENQKVSGPILITHTKNDWAVGIAYPIASALSRDDSSFLGDENDRFGGIGRNGAQKTPEAIRGLSLLPVGGSYPLQAGKLHNLRADEFIQDHGDVGGLQVAYAILTAVATT</sequence>
<gene>
    <name evidence="1" type="ORF">V0288_21860</name>
</gene>
<accession>A0AAW9QX20</accession>
<proteinExistence type="predicted"/>
<dbReference type="AlphaFoldDB" id="A0AAW9QX20"/>
<reference evidence="1 2" key="1">
    <citation type="submission" date="2024-01" db="EMBL/GenBank/DDBJ databases">
        <title>Genomic insights into the taxonomy and metabolism of the cyanobacterium Pannus brasiliensis CCIBt3594.</title>
        <authorList>
            <person name="Machado M."/>
            <person name="Botero N.B."/>
            <person name="Andreote A.P.D."/>
            <person name="Feitosa A.M.T."/>
            <person name="Popin R."/>
            <person name="Sivonen K."/>
            <person name="Fiore M.F."/>
        </authorList>
    </citation>
    <scope>NUCLEOTIDE SEQUENCE [LARGE SCALE GENOMIC DNA]</scope>
    <source>
        <strain evidence="1 2">CCIBt3594</strain>
    </source>
</reference>